<sequence>MQKTFQLRSGVSQKGVSGRKTNYELNTIVEFYCFNCQTAEGEEGGGGDDIPPQIQTKSENNKADLIENDSGEEGEEINELNETSEKNKGKLLEKIIQLQKEMISLLEKALEEKKEKRKLLKENSDQQESKNLEEEINKLEKELIQKRQELEELERQYTIEKK</sequence>
<keyword evidence="3" id="KW-1185">Reference proteome</keyword>
<evidence type="ECO:0000256" key="1">
    <source>
        <dbReference type="SAM" id="MobiDB-lite"/>
    </source>
</evidence>
<accession>A0A9N8VT91</accession>
<evidence type="ECO:0000313" key="3">
    <source>
        <dbReference type="Proteomes" id="UP000789396"/>
    </source>
</evidence>
<reference evidence="2" key="1">
    <citation type="submission" date="2021-06" db="EMBL/GenBank/DDBJ databases">
        <authorList>
            <person name="Kallberg Y."/>
            <person name="Tangrot J."/>
            <person name="Rosling A."/>
        </authorList>
    </citation>
    <scope>NUCLEOTIDE SEQUENCE</scope>
    <source>
        <strain evidence="2">IN212</strain>
    </source>
</reference>
<dbReference type="AlphaFoldDB" id="A0A9N8VT91"/>
<dbReference type="EMBL" id="CAJVPZ010000308">
    <property type="protein sequence ID" value="CAG8460594.1"/>
    <property type="molecule type" value="Genomic_DNA"/>
</dbReference>
<gene>
    <name evidence="2" type="ORF">RFULGI_LOCUS666</name>
</gene>
<organism evidence="2 3">
    <name type="scientific">Racocetra fulgida</name>
    <dbReference type="NCBI Taxonomy" id="60492"/>
    <lineage>
        <taxon>Eukaryota</taxon>
        <taxon>Fungi</taxon>
        <taxon>Fungi incertae sedis</taxon>
        <taxon>Mucoromycota</taxon>
        <taxon>Glomeromycotina</taxon>
        <taxon>Glomeromycetes</taxon>
        <taxon>Diversisporales</taxon>
        <taxon>Gigasporaceae</taxon>
        <taxon>Racocetra</taxon>
    </lineage>
</organism>
<dbReference type="Proteomes" id="UP000789396">
    <property type="component" value="Unassembled WGS sequence"/>
</dbReference>
<name>A0A9N8VT91_9GLOM</name>
<comment type="caution">
    <text evidence="2">The sequence shown here is derived from an EMBL/GenBank/DDBJ whole genome shotgun (WGS) entry which is preliminary data.</text>
</comment>
<evidence type="ECO:0000313" key="2">
    <source>
        <dbReference type="EMBL" id="CAG8460594.1"/>
    </source>
</evidence>
<proteinExistence type="predicted"/>
<feature type="region of interest" description="Disordered" evidence="1">
    <location>
        <begin position="40"/>
        <end position="84"/>
    </location>
</feature>
<protein>
    <submittedName>
        <fullName evidence="2">15881_t:CDS:1</fullName>
    </submittedName>
</protein>
<feature type="compositionally biased region" description="Acidic residues" evidence="1">
    <location>
        <begin position="66"/>
        <end position="79"/>
    </location>
</feature>